<evidence type="ECO:0000256" key="3">
    <source>
        <dbReference type="ARBA" id="ARBA00023163"/>
    </source>
</evidence>
<dbReference type="PROSITE" id="PS50977">
    <property type="entry name" value="HTH_TETR_2"/>
    <property type="match status" value="1"/>
</dbReference>
<dbReference type="InterPro" id="IPR036271">
    <property type="entry name" value="Tet_transcr_reg_TetR-rel_C_sf"/>
</dbReference>
<sequence>MSSAKEAILSATETLLWDKGYSATSPKMIMGESGVGQGSLYHHFEGKPDLAAQTLAIVLERKLRRLRDSIFATDTEPQDQIHTYLNRPQKKINGCQMGRMAYDAEAMQIDELRGSLIEYFDSLHELLFSCLKSLEHFKSKSDEENDNTAWAIIANVQGAFLLARAYQKPELYNNAITGLWDVLFNRKEA</sequence>
<gene>
    <name evidence="6" type="ORF">BJP36_33605</name>
</gene>
<feature type="domain" description="HTH tetR-type" evidence="5">
    <location>
        <begin position="2"/>
        <end position="62"/>
    </location>
</feature>
<reference evidence="7" key="1">
    <citation type="submission" date="2016-10" db="EMBL/GenBank/DDBJ databases">
        <title>Comparative genomics uncovers the prolific and rare metabolic potential of the cyanobacterial genus Moorea.</title>
        <authorList>
            <person name="Leao T."/>
            <person name="Castelao G."/>
            <person name="Korobeynikov A."/>
            <person name="Monroe E.A."/>
            <person name="Podell S."/>
            <person name="Glukhov E."/>
            <person name="Allen E."/>
            <person name="Gerwick W.H."/>
            <person name="Gerwick L."/>
        </authorList>
    </citation>
    <scope>NUCLEOTIDE SEQUENCE [LARGE SCALE GENOMIC DNA]</scope>
    <source>
        <strain evidence="7">JHB</strain>
    </source>
</reference>
<accession>A0A1D9G901</accession>
<dbReference type="PANTHER" id="PTHR47506:SF3">
    <property type="entry name" value="HTH-TYPE TRANSCRIPTIONAL REGULATOR LMRA"/>
    <property type="match status" value="1"/>
</dbReference>
<dbReference type="Gene3D" id="1.10.357.10">
    <property type="entry name" value="Tetracycline Repressor, domain 2"/>
    <property type="match status" value="1"/>
</dbReference>
<evidence type="ECO:0000259" key="5">
    <source>
        <dbReference type="PROSITE" id="PS50977"/>
    </source>
</evidence>
<dbReference type="SUPFAM" id="SSF46689">
    <property type="entry name" value="Homeodomain-like"/>
    <property type="match status" value="1"/>
</dbReference>
<dbReference type="SUPFAM" id="SSF48498">
    <property type="entry name" value="Tetracyclin repressor-like, C-terminal domain"/>
    <property type="match status" value="1"/>
</dbReference>
<evidence type="ECO:0000256" key="1">
    <source>
        <dbReference type="ARBA" id="ARBA00023015"/>
    </source>
</evidence>
<keyword evidence="3" id="KW-0804">Transcription</keyword>
<name>A0A1D9G901_MOOP1</name>
<keyword evidence="1" id="KW-0805">Transcription regulation</keyword>
<dbReference type="AlphaFoldDB" id="A0A1D9G901"/>
<evidence type="ECO:0000313" key="7">
    <source>
        <dbReference type="Proteomes" id="UP000176944"/>
    </source>
</evidence>
<dbReference type="GO" id="GO:0003677">
    <property type="term" value="F:DNA binding"/>
    <property type="evidence" value="ECO:0007669"/>
    <property type="project" value="UniProtKB-UniRule"/>
</dbReference>
<dbReference type="Proteomes" id="UP000176944">
    <property type="component" value="Chromosome"/>
</dbReference>
<dbReference type="InterPro" id="IPR009057">
    <property type="entry name" value="Homeodomain-like_sf"/>
</dbReference>
<proteinExistence type="predicted"/>
<protein>
    <submittedName>
        <fullName evidence="6">TetR/AcrR family transcriptional regulator</fullName>
    </submittedName>
</protein>
<evidence type="ECO:0000256" key="4">
    <source>
        <dbReference type="PROSITE-ProRule" id="PRU00335"/>
    </source>
</evidence>
<dbReference type="Pfam" id="PF00440">
    <property type="entry name" value="TetR_N"/>
    <property type="match status" value="1"/>
</dbReference>
<organism evidence="6 7">
    <name type="scientific">Moorena producens (strain JHB)</name>
    <dbReference type="NCBI Taxonomy" id="1454205"/>
    <lineage>
        <taxon>Bacteria</taxon>
        <taxon>Bacillati</taxon>
        <taxon>Cyanobacteriota</taxon>
        <taxon>Cyanophyceae</taxon>
        <taxon>Coleofasciculales</taxon>
        <taxon>Coleofasciculaceae</taxon>
        <taxon>Moorena</taxon>
    </lineage>
</organism>
<dbReference type="PANTHER" id="PTHR47506">
    <property type="entry name" value="TRANSCRIPTIONAL REGULATORY PROTEIN"/>
    <property type="match status" value="1"/>
</dbReference>
<feature type="DNA-binding region" description="H-T-H motif" evidence="4">
    <location>
        <begin position="25"/>
        <end position="44"/>
    </location>
</feature>
<dbReference type="InterPro" id="IPR001647">
    <property type="entry name" value="HTH_TetR"/>
</dbReference>
<keyword evidence="2 4" id="KW-0238">DNA-binding</keyword>
<dbReference type="PRINTS" id="PR00455">
    <property type="entry name" value="HTHTETR"/>
</dbReference>
<evidence type="ECO:0000256" key="2">
    <source>
        <dbReference type="ARBA" id="ARBA00023125"/>
    </source>
</evidence>
<evidence type="ECO:0000313" key="6">
    <source>
        <dbReference type="EMBL" id="AOY84129.1"/>
    </source>
</evidence>
<dbReference type="EMBL" id="CP017708">
    <property type="protein sequence ID" value="AOY84129.1"/>
    <property type="molecule type" value="Genomic_DNA"/>
</dbReference>